<dbReference type="Proteomes" id="UP000064967">
    <property type="component" value="Chromosome"/>
</dbReference>
<evidence type="ECO:0000256" key="2">
    <source>
        <dbReference type="ARBA" id="ARBA00022741"/>
    </source>
</evidence>
<dbReference type="PROSITE" id="PS00109">
    <property type="entry name" value="PROTEIN_KINASE_TYR"/>
    <property type="match status" value="1"/>
</dbReference>
<evidence type="ECO:0000313" key="7">
    <source>
        <dbReference type="Proteomes" id="UP000064967"/>
    </source>
</evidence>
<dbReference type="Pfam" id="PF00069">
    <property type="entry name" value="Pkinase"/>
    <property type="match status" value="1"/>
</dbReference>
<keyword evidence="3 6" id="KW-0418">Kinase</keyword>
<organism evidence="6 7">
    <name type="scientific">Labilithrix luteola</name>
    <dbReference type="NCBI Taxonomy" id="1391654"/>
    <lineage>
        <taxon>Bacteria</taxon>
        <taxon>Pseudomonadati</taxon>
        <taxon>Myxococcota</taxon>
        <taxon>Polyangia</taxon>
        <taxon>Polyangiales</taxon>
        <taxon>Labilitrichaceae</taxon>
        <taxon>Labilithrix</taxon>
    </lineage>
</organism>
<dbReference type="InterPro" id="IPR008266">
    <property type="entry name" value="Tyr_kinase_AS"/>
</dbReference>
<gene>
    <name evidence="6" type="ORF">AKJ09_09010</name>
</gene>
<dbReference type="SUPFAM" id="SSF56112">
    <property type="entry name" value="Protein kinase-like (PK-like)"/>
    <property type="match status" value="1"/>
</dbReference>
<keyword evidence="1" id="KW-0808">Transferase</keyword>
<dbReference type="PROSITE" id="PS50011">
    <property type="entry name" value="PROTEIN_KINASE_DOM"/>
    <property type="match status" value="1"/>
</dbReference>
<dbReference type="EMBL" id="CP012333">
    <property type="protein sequence ID" value="AKV02347.1"/>
    <property type="molecule type" value="Genomic_DNA"/>
</dbReference>
<dbReference type="Gene3D" id="1.10.510.10">
    <property type="entry name" value="Transferase(Phosphotransferase) domain 1"/>
    <property type="match status" value="1"/>
</dbReference>
<protein>
    <submittedName>
        <fullName evidence="6">Serine/threonine protein kinase</fullName>
    </submittedName>
</protein>
<dbReference type="InterPro" id="IPR011009">
    <property type="entry name" value="Kinase-like_dom_sf"/>
</dbReference>
<name>A0A0K1Q9L0_9BACT</name>
<dbReference type="InterPro" id="IPR000719">
    <property type="entry name" value="Prot_kinase_dom"/>
</dbReference>
<keyword evidence="6" id="KW-0723">Serine/threonine-protein kinase</keyword>
<dbReference type="PANTHER" id="PTHR43289">
    <property type="entry name" value="MITOGEN-ACTIVATED PROTEIN KINASE KINASE KINASE 20-RELATED"/>
    <property type="match status" value="1"/>
</dbReference>
<evidence type="ECO:0000313" key="6">
    <source>
        <dbReference type="EMBL" id="AKV02347.1"/>
    </source>
</evidence>
<evidence type="ECO:0000256" key="1">
    <source>
        <dbReference type="ARBA" id="ARBA00022679"/>
    </source>
</evidence>
<evidence type="ECO:0000259" key="5">
    <source>
        <dbReference type="PROSITE" id="PS50011"/>
    </source>
</evidence>
<dbReference type="PATRIC" id="fig|1391654.3.peg.9133"/>
<reference evidence="6 7" key="1">
    <citation type="submission" date="2015-08" db="EMBL/GenBank/DDBJ databases">
        <authorList>
            <person name="Babu N.S."/>
            <person name="Beckwith C.J."/>
            <person name="Beseler K.G."/>
            <person name="Brison A."/>
            <person name="Carone J.V."/>
            <person name="Caskin T.P."/>
            <person name="Diamond M."/>
            <person name="Durham M.E."/>
            <person name="Foxe J.M."/>
            <person name="Go M."/>
            <person name="Henderson B.A."/>
            <person name="Jones I.B."/>
            <person name="McGettigan J.A."/>
            <person name="Micheletti S.J."/>
            <person name="Nasrallah M.E."/>
            <person name="Ortiz D."/>
            <person name="Piller C.R."/>
            <person name="Privatt S.R."/>
            <person name="Schneider S.L."/>
            <person name="Sharp S."/>
            <person name="Smith T.C."/>
            <person name="Stanton J.D."/>
            <person name="Ullery H.E."/>
            <person name="Wilson R.J."/>
            <person name="Serrano M.G."/>
            <person name="Buck G."/>
            <person name="Lee V."/>
            <person name="Wang Y."/>
            <person name="Carvalho R."/>
            <person name="Voegtly L."/>
            <person name="Shi R."/>
            <person name="Duckworth R."/>
            <person name="Johnson A."/>
            <person name="Loviza R."/>
            <person name="Walstead R."/>
            <person name="Shah Z."/>
            <person name="Kiflezghi M."/>
            <person name="Wade K."/>
            <person name="Ball S.L."/>
            <person name="Bradley K.W."/>
            <person name="Asai D.J."/>
            <person name="Bowman C.A."/>
            <person name="Russell D.A."/>
            <person name="Pope W.H."/>
            <person name="Jacobs-Sera D."/>
            <person name="Hendrix R.W."/>
            <person name="Hatfull G.F."/>
        </authorList>
    </citation>
    <scope>NUCLEOTIDE SEQUENCE [LARGE SCALE GENOMIC DNA]</scope>
    <source>
        <strain evidence="6 7">DSM 27648</strain>
    </source>
</reference>
<evidence type="ECO:0000256" key="4">
    <source>
        <dbReference type="ARBA" id="ARBA00022840"/>
    </source>
</evidence>
<sequence length="501" mass="52917">MARSDGNAPRTVGRYVLYGELAAGGMATVHFGRLSGPVGFSRTVAIKRLHPQFAKDPEFVTMFLDEARLCGRIRHPNVVPTLDVVATAGEIFIVMEYVSGEALSKLLKTAWQKGIQIPPRVAATILSSVLHGLHAAHQTKDEHGRELGIVHRDVSPQNILVGADGVARVLDFGVAKAAGRTQTTRDGQVKGKIAYMPPEQLSGGQVTRQSDIYAASVVLWEAVAGRRLFDGETEAIVLVRAIEGKVDPPSTYRPELTPEADRVILKGLAREPADRFATAREMAMAIEQTIGLASPSEVGEWVELVAADELGRRAARIAEIESASVNGHFATMGSPPMGSRGSAVPGEPPHSQVSSISVSRAAISISPPAKYSRNAKLFTTVAAMLAVLGVGLGALSLDEVLGAHRRTGTPNVLERESRGIALIGPAMGPSRYSAPAATPSGQSGAVTFGRSTAAQQQAQQAAQAAQQAAQAAAQKAKNCEPPYTIDPATGHKKYKLECMGK</sequence>
<dbReference type="RefSeq" id="WP_146653278.1">
    <property type="nucleotide sequence ID" value="NZ_CP012333.1"/>
</dbReference>
<dbReference type="AlphaFoldDB" id="A0A0K1Q9L0"/>
<dbReference type="Gene3D" id="3.30.200.20">
    <property type="entry name" value="Phosphorylase Kinase, domain 1"/>
    <property type="match status" value="1"/>
</dbReference>
<proteinExistence type="predicted"/>
<accession>A0A0K1Q9L0</accession>
<dbReference type="GO" id="GO:0004674">
    <property type="term" value="F:protein serine/threonine kinase activity"/>
    <property type="evidence" value="ECO:0007669"/>
    <property type="project" value="UniProtKB-KW"/>
</dbReference>
<dbReference type="GO" id="GO:0005524">
    <property type="term" value="F:ATP binding"/>
    <property type="evidence" value="ECO:0007669"/>
    <property type="project" value="UniProtKB-KW"/>
</dbReference>
<keyword evidence="7" id="KW-1185">Reference proteome</keyword>
<feature type="domain" description="Protein kinase" evidence="5">
    <location>
        <begin position="15"/>
        <end position="290"/>
    </location>
</feature>
<keyword evidence="4" id="KW-0067">ATP-binding</keyword>
<dbReference type="KEGG" id="llu:AKJ09_09010"/>
<keyword evidence="2" id="KW-0547">Nucleotide-binding</keyword>
<dbReference type="STRING" id="1391654.AKJ09_09010"/>
<evidence type="ECO:0000256" key="3">
    <source>
        <dbReference type="ARBA" id="ARBA00022777"/>
    </source>
</evidence>
<dbReference type="OrthoDB" id="5513007at2"/>
<dbReference type="PANTHER" id="PTHR43289:SF6">
    <property type="entry name" value="SERINE_THREONINE-PROTEIN KINASE NEKL-3"/>
    <property type="match status" value="1"/>
</dbReference>
<dbReference type="CDD" id="cd14014">
    <property type="entry name" value="STKc_PknB_like"/>
    <property type="match status" value="1"/>
</dbReference>